<organism evidence="2 3">
    <name type="scientific">Pleuronectes platessa</name>
    <name type="common">European plaice</name>
    <dbReference type="NCBI Taxonomy" id="8262"/>
    <lineage>
        <taxon>Eukaryota</taxon>
        <taxon>Metazoa</taxon>
        <taxon>Chordata</taxon>
        <taxon>Craniata</taxon>
        <taxon>Vertebrata</taxon>
        <taxon>Euteleostomi</taxon>
        <taxon>Actinopterygii</taxon>
        <taxon>Neopterygii</taxon>
        <taxon>Teleostei</taxon>
        <taxon>Neoteleostei</taxon>
        <taxon>Acanthomorphata</taxon>
        <taxon>Carangaria</taxon>
        <taxon>Pleuronectiformes</taxon>
        <taxon>Pleuronectoidei</taxon>
        <taxon>Pleuronectidae</taxon>
        <taxon>Pleuronectes</taxon>
    </lineage>
</organism>
<evidence type="ECO:0000313" key="2">
    <source>
        <dbReference type="EMBL" id="CAB1423686.1"/>
    </source>
</evidence>
<accession>A0A9N7U458</accession>
<proteinExistence type="predicted"/>
<feature type="region of interest" description="Disordered" evidence="1">
    <location>
        <begin position="300"/>
        <end position="321"/>
    </location>
</feature>
<keyword evidence="3" id="KW-1185">Reference proteome</keyword>
<evidence type="ECO:0000313" key="3">
    <source>
        <dbReference type="Proteomes" id="UP001153269"/>
    </source>
</evidence>
<reference evidence="2" key="1">
    <citation type="submission" date="2020-03" db="EMBL/GenBank/DDBJ databases">
        <authorList>
            <person name="Weist P."/>
        </authorList>
    </citation>
    <scope>NUCLEOTIDE SEQUENCE</scope>
</reference>
<dbReference type="AlphaFoldDB" id="A0A9N7U458"/>
<evidence type="ECO:0000256" key="1">
    <source>
        <dbReference type="SAM" id="MobiDB-lite"/>
    </source>
</evidence>
<dbReference type="Proteomes" id="UP001153269">
    <property type="component" value="Unassembled WGS sequence"/>
</dbReference>
<feature type="region of interest" description="Disordered" evidence="1">
    <location>
        <begin position="163"/>
        <end position="221"/>
    </location>
</feature>
<protein>
    <submittedName>
        <fullName evidence="2">Uncharacterized protein</fullName>
    </submittedName>
</protein>
<sequence>MEPFGPNGTDLLQNDHGSAPGRFQDIRRHRAKCSCDHRLHSAGSEERHPAMCFSWETSRGMRGGAFCEGPSSSSPVPFGPRVEWEGRELAPEKNKNDSPLPSPVLRSSRGSPGASCPWSSVSGPGYSLMSGSVTGSLQTLSAVSHSWLLILISREVEPVGGRYRDQLGGEEGGQDVDGAAESRRRRSQDRGNGTGCLAGRLLRSPPPLFSSTSSSSSSSSSSFRGLMLTLNKQQSGPVEISVLSPRVPTAEAKLLCLRVSWREYLAQANGLSSQRKRQAVVLPLRDDVAQGAVVGLGQAGPGQARFERDWGSKGPGSSLVP</sequence>
<feature type="region of interest" description="Disordered" evidence="1">
    <location>
        <begin position="90"/>
        <end position="117"/>
    </location>
</feature>
<dbReference type="EMBL" id="CADEAL010000671">
    <property type="protein sequence ID" value="CAB1423686.1"/>
    <property type="molecule type" value="Genomic_DNA"/>
</dbReference>
<feature type="compositionally biased region" description="Low complexity" evidence="1">
    <location>
        <begin position="103"/>
        <end position="113"/>
    </location>
</feature>
<feature type="region of interest" description="Disordered" evidence="1">
    <location>
        <begin position="1"/>
        <end position="22"/>
    </location>
</feature>
<name>A0A9N7U458_PLEPL</name>
<comment type="caution">
    <text evidence="2">The sequence shown here is derived from an EMBL/GenBank/DDBJ whole genome shotgun (WGS) entry which is preliminary data.</text>
</comment>
<feature type="compositionally biased region" description="Low complexity" evidence="1">
    <location>
        <begin position="210"/>
        <end position="221"/>
    </location>
</feature>
<gene>
    <name evidence="2" type="ORF">PLEPLA_LOCUS11607</name>
</gene>